<dbReference type="EMBL" id="SRLO01000048">
    <property type="protein sequence ID" value="TNN81197.1"/>
    <property type="molecule type" value="Genomic_DNA"/>
</dbReference>
<evidence type="ECO:0008006" key="4">
    <source>
        <dbReference type="Google" id="ProtNLM"/>
    </source>
</evidence>
<gene>
    <name evidence="2" type="ORF">EYF80_008531</name>
</gene>
<evidence type="ECO:0000313" key="2">
    <source>
        <dbReference type="EMBL" id="TNN81197.1"/>
    </source>
</evidence>
<keyword evidence="1" id="KW-0732">Signal</keyword>
<evidence type="ECO:0000313" key="3">
    <source>
        <dbReference type="Proteomes" id="UP000314294"/>
    </source>
</evidence>
<name>A0A4Z2ITX5_9TELE</name>
<comment type="caution">
    <text evidence="2">The sequence shown here is derived from an EMBL/GenBank/DDBJ whole genome shotgun (WGS) entry which is preliminary data.</text>
</comment>
<protein>
    <recommendedName>
        <fullName evidence="4">Secreted protein</fullName>
    </recommendedName>
</protein>
<dbReference type="Proteomes" id="UP000314294">
    <property type="component" value="Unassembled WGS sequence"/>
</dbReference>
<keyword evidence="3" id="KW-1185">Reference proteome</keyword>
<feature type="chain" id="PRO_5021371562" description="Secreted protein" evidence="1">
    <location>
        <begin position="21"/>
        <end position="117"/>
    </location>
</feature>
<reference evidence="2 3" key="1">
    <citation type="submission" date="2019-03" db="EMBL/GenBank/DDBJ databases">
        <title>First draft genome of Liparis tanakae, snailfish: a comprehensive survey of snailfish specific genes.</title>
        <authorList>
            <person name="Kim W."/>
            <person name="Song I."/>
            <person name="Jeong J.-H."/>
            <person name="Kim D."/>
            <person name="Kim S."/>
            <person name="Ryu S."/>
            <person name="Song J.Y."/>
            <person name="Lee S.K."/>
        </authorList>
    </citation>
    <scope>NUCLEOTIDE SEQUENCE [LARGE SCALE GENOMIC DNA]</scope>
    <source>
        <tissue evidence="2">Muscle</tissue>
    </source>
</reference>
<accession>A0A4Z2ITX5</accession>
<evidence type="ECO:0000256" key="1">
    <source>
        <dbReference type="SAM" id="SignalP"/>
    </source>
</evidence>
<proteinExistence type="predicted"/>
<dbReference type="AlphaFoldDB" id="A0A4Z2ITX5"/>
<sequence length="117" mass="13236">MVRRAAILWVHVCVRVCVRCALDLRGVATARGDSRLRYRPTSPPEGTAGWWEEEETTHISIEVQQTGKKLWRRQYGKTGRDDVSEEREQTTVLENSGLVIIQLCPLKRLLASCDGAT</sequence>
<feature type="signal peptide" evidence="1">
    <location>
        <begin position="1"/>
        <end position="20"/>
    </location>
</feature>
<organism evidence="2 3">
    <name type="scientific">Liparis tanakae</name>
    <name type="common">Tanaka's snailfish</name>
    <dbReference type="NCBI Taxonomy" id="230148"/>
    <lineage>
        <taxon>Eukaryota</taxon>
        <taxon>Metazoa</taxon>
        <taxon>Chordata</taxon>
        <taxon>Craniata</taxon>
        <taxon>Vertebrata</taxon>
        <taxon>Euteleostomi</taxon>
        <taxon>Actinopterygii</taxon>
        <taxon>Neopterygii</taxon>
        <taxon>Teleostei</taxon>
        <taxon>Neoteleostei</taxon>
        <taxon>Acanthomorphata</taxon>
        <taxon>Eupercaria</taxon>
        <taxon>Perciformes</taxon>
        <taxon>Cottioidei</taxon>
        <taxon>Cottales</taxon>
        <taxon>Liparidae</taxon>
        <taxon>Liparis</taxon>
    </lineage>
</organism>